<dbReference type="Gene3D" id="3.10.180.10">
    <property type="entry name" value="2,3-Dihydroxybiphenyl 1,2-Dioxygenase, domain 1"/>
    <property type="match status" value="1"/>
</dbReference>
<evidence type="ECO:0000313" key="4">
    <source>
        <dbReference type="Proteomes" id="UP000252387"/>
    </source>
</evidence>
<dbReference type="EMBL" id="QFWQ01000003">
    <property type="protein sequence ID" value="RCS30688.1"/>
    <property type="molecule type" value="Genomic_DNA"/>
</dbReference>
<dbReference type="AlphaFoldDB" id="A0A368KHP9"/>
<protein>
    <submittedName>
        <fullName evidence="3">VOC family protein</fullName>
    </submittedName>
</protein>
<dbReference type="RefSeq" id="WP_114340768.1">
    <property type="nucleotide sequence ID" value="NZ_QFWQ01000003.1"/>
</dbReference>
<keyword evidence="1" id="KW-0732">Signal</keyword>
<gene>
    <name evidence="3" type="ORF">DEO45_02610</name>
</gene>
<evidence type="ECO:0000259" key="2">
    <source>
        <dbReference type="PROSITE" id="PS51819"/>
    </source>
</evidence>
<dbReference type="SUPFAM" id="SSF54593">
    <property type="entry name" value="Glyoxalase/Bleomycin resistance protein/Dihydroxybiphenyl dioxygenase"/>
    <property type="match status" value="1"/>
</dbReference>
<comment type="caution">
    <text evidence="3">The sequence shown here is derived from an EMBL/GenBank/DDBJ whole genome shotgun (WGS) entry which is preliminary data.</text>
</comment>
<evidence type="ECO:0000313" key="3">
    <source>
        <dbReference type="EMBL" id="RCS30688.1"/>
    </source>
</evidence>
<sequence length="179" mass="18637">MGKSLLSRLFLLLGFAVATLPAVDAATLYGGDYARIGVPDLGQAVAFFRDVLDCRPIDPAVGRSSNPRQSSLLACDAGSIVELFEERGASPAPTRPSREPASRTLQFVTDDVAHAGQWLRHEGVDVNGAPRRLTSGPLAGRLALDFVSPWGLHLQLLGSKAEGSADGAMASVGAPSGSD</sequence>
<dbReference type="InterPro" id="IPR029068">
    <property type="entry name" value="Glyas_Bleomycin-R_OHBP_Dase"/>
</dbReference>
<dbReference type="OrthoDB" id="2613830at2"/>
<feature type="domain" description="VOC" evidence="2">
    <location>
        <begin position="30"/>
        <end position="159"/>
    </location>
</feature>
<feature type="chain" id="PRO_5016595043" evidence="1">
    <location>
        <begin position="19"/>
        <end position="179"/>
    </location>
</feature>
<accession>A0A368KHP9</accession>
<organism evidence="3 4">
    <name type="scientific">Rhodanobacter denitrificans</name>
    <dbReference type="NCBI Taxonomy" id="666685"/>
    <lineage>
        <taxon>Bacteria</taxon>
        <taxon>Pseudomonadati</taxon>
        <taxon>Pseudomonadota</taxon>
        <taxon>Gammaproteobacteria</taxon>
        <taxon>Lysobacterales</taxon>
        <taxon>Rhodanobacteraceae</taxon>
        <taxon>Rhodanobacter</taxon>
    </lineage>
</organism>
<dbReference type="Proteomes" id="UP000252387">
    <property type="component" value="Unassembled WGS sequence"/>
</dbReference>
<dbReference type="Pfam" id="PF13669">
    <property type="entry name" value="Glyoxalase_4"/>
    <property type="match status" value="1"/>
</dbReference>
<reference evidence="3 4" key="1">
    <citation type="submission" date="2018-05" db="EMBL/GenBank/DDBJ databases">
        <title>Draft genome sequence of Rhodanobacter denitrificans Yn1 isolated from gold copper mine.</title>
        <authorList>
            <person name="Yang N."/>
            <person name="Mazhar H.S."/>
            <person name="Rensing C."/>
        </authorList>
    </citation>
    <scope>NUCLEOTIDE SEQUENCE [LARGE SCALE GENOMIC DNA]</scope>
    <source>
        <strain evidence="3 4">Yn1</strain>
    </source>
</reference>
<name>A0A368KHP9_9GAMM</name>
<keyword evidence="4" id="KW-1185">Reference proteome</keyword>
<dbReference type="InterPro" id="IPR037523">
    <property type="entry name" value="VOC_core"/>
</dbReference>
<feature type="signal peptide" evidence="1">
    <location>
        <begin position="1"/>
        <end position="18"/>
    </location>
</feature>
<proteinExistence type="predicted"/>
<evidence type="ECO:0000256" key="1">
    <source>
        <dbReference type="SAM" id="SignalP"/>
    </source>
</evidence>
<dbReference type="PROSITE" id="PS51819">
    <property type="entry name" value="VOC"/>
    <property type="match status" value="1"/>
</dbReference>